<accession>B2AUU9</accession>
<evidence type="ECO:0000256" key="3">
    <source>
        <dbReference type="ARBA" id="ARBA00022692"/>
    </source>
</evidence>
<evidence type="ECO:0000313" key="9">
    <source>
        <dbReference type="Proteomes" id="UP000001197"/>
    </source>
</evidence>
<dbReference type="OrthoDB" id="73465at2759"/>
<evidence type="ECO:0000313" key="8">
    <source>
        <dbReference type="EMBL" id="CDP31641.1"/>
    </source>
</evidence>
<reference evidence="7" key="2">
    <citation type="submission" date="2008-07" db="EMBL/GenBank/DDBJ databases">
        <authorList>
            <person name="Genoscope - CEA"/>
        </authorList>
    </citation>
    <scope>NUCLEOTIDE SEQUENCE</scope>
    <source>
        <strain evidence="7">S mat+</strain>
    </source>
</reference>
<dbReference type="KEGG" id="pan:PODANSg4534"/>
<dbReference type="AlphaFoldDB" id="B2AUU9"/>
<dbReference type="InterPro" id="IPR008217">
    <property type="entry name" value="Ccc1_fam"/>
</dbReference>
<organism evidence="7">
    <name type="scientific">Podospora anserina (strain S / ATCC MYA-4624 / DSM 980 / FGSC 10383)</name>
    <name type="common">Pleurage anserina</name>
    <dbReference type="NCBI Taxonomy" id="515849"/>
    <lineage>
        <taxon>Eukaryota</taxon>
        <taxon>Fungi</taxon>
        <taxon>Dikarya</taxon>
        <taxon>Ascomycota</taxon>
        <taxon>Pezizomycotina</taxon>
        <taxon>Sordariomycetes</taxon>
        <taxon>Sordariomycetidae</taxon>
        <taxon>Sordariales</taxon>
        <taxon>Podosporaceae</taxon>
        <taxon>Podospora</taxon>
        <taxon>Podospora anserina</taxon>
    </lineage>
</organism>
<comment type="similarity">
    <text evidence="2">Belongs to the CCC1 family.</text>
</comment>
<keyword evidence="5 6" id="KW-0472">Membrane</keyword>
<evidence type="ECO:0000256" key="5">
    <source>
        <dbReference type="ARBA" id="ARBA00023136"/>
    </source>
</evidence>
<dbReference type="Proteomes" id="UP000001197">
    <property type="component" value="Chromosome 7"/>
</dbReference>
<feature type="transmembrane region" description="Helical" evidence="6">
    <location>
        <begin position="307"/>
        <end position="325"/>
    </location>
</feature>
<evidence type="ECO:0000313" key="7">
    <source>
        <dbReference type="EMBL" id="CAP68172.1"/>
    </source>
</evidence>
<dbReference type="GO" id="GO:0030026">
    <property type="term" value="P:intracellular manganese ion homeostasis"/>
    <property type="evidence" value="ECO:0007669"/>
    <property type="project" value="InterPro"/>
</dbReference>
<dbReference type="VEuPathDB" id="FungiDB:PODANS_7_5040"/>
<evidence type="ECO:0000256" key="1">
    <source>
        <dbReference type="ARBA" id="ARBA00004127"/>
    </source>
</evidence>
<dbReference type="EMBL" id="CU633900">
    <property type="protein sequence ID" value="CAP68172.1"/>
    <property type="molecule type" value="Genomic_DNA"/>
</dbReference>
<feature type="transmembrane region" description="Helical" evidence="6">
    <location>
        <begin position="277"/>
        <end position="301"/>
    </location>
</feature>
<keyword evidence="3 6" id="KW-0812">Transmembrane</keyword>
<feature type="transmembrane region" description="Helical" evidence="6">
    <location>
        <begin position="373"/>
        <end position="391"/>
    </location>
</feature>
<dbReference type="InParanoid" id="B2AUU9"/>
<dbReference type="GO" id="GO:0005384">
    <property type="term" value="F:manganese ion transmembrane transporter activity"/>
    <property type="evidence" value="ECO:0007669"/>
    <property type="project" value="InterPro"/>
</dbReference>
<dbReference type="GO" id="GO:0012505">
    <property type="term" value="C:endomembrane system"/>
    <property type="evidence" value="ECO:0007669"/>
    <property type="project" value="UniProtKB-SubCell"/>
</dbReference>
<evidence type="ECO:0000256" key="6">
    <source>
        <dbReference type="SAM" id="Phobius"/>
    </source>
</evidence>
<dbReference type="PANTHER" id="PTHR31851">
    <property type="entry name" value="FE(2+)/MN(2+) TRANSPORTER PCL1"/>
    <property type="match status" value="1"/>
</dbReference>
<comment type="subcellular location">
    <subcellularLocation>
        <location evidence="1">Endomembrane system</location>
        <topology evidence="1">Multi-pass membrane protein</topology>
    </subcellularLocation>
</comment>
<reference evidence="9" key="3">
    <citation type="journal article" date="2014" name="Genetics">
        <title>Maintaining two mating types: Structure of the mating type locus and its role in heterokaryosis in Podospora anserina.</title>
        <authorList>
            <person name="Grognet P."/>
            <person name="Bidard F."/>
            <person name="Kuchly C."/>
            <person name="Tong L.C.H."/>
            <person name="Coppin E."/>
            <person name="Benkhali J.A."/>
            <person name="Couloux A."/>
            <person name="Wincker P."/>
            <person name="Debuchy R."/>
            <person name="Silar P."/>
        </authorList>
    </citation>
    <scope>GENOME REANNOTATION</scope>
    <source>
        <strain evidence="9">S / ATCC MYA-4624 / DSM 980 / FGSC 10383</strain>
    </source>
</reference>
<reference evidence="7 9" key="1">
    <citation type="journal article" date="2008" name="Genome Biol.">
        <title>The genome sequence of the model ascomycete fungus Podospora anserina.</title>
        <authorList>
            <person name="Espagne E."/>
            <person name="Lespinet O."/>
            <person name="Malagnac F."/>
            <person name="Da Silva C."/>
            <person name="Jaillon O."/>
            <person name="Porcel B.M."/>
            <person name="Couloux A."/>
            <person name="Aury J.-M."/>
            <person name="Segurens B."/>
            <person name="Poulain J."/>
            <person name="Anthouard V."/>
            <person name="Grossetete S."/>
            <person name="Khalili H."/>
            <person name="Coppin E."/>
            <person name="Dequard-Chablat M."/>
            <person name="Picard M."/>
            <person name="Contamine V."/>
            <person name="Arnaise S."/>
            <person name="Bourdais A."/>
            <person name="Berteaux-Lecellier V."/>
            <person name="Gautheret D."/>
            <person name="de Vries R.P."/>
            <person name="Battaglia E."/>
            <person name="Coutinho P.M."/>
            <person name="Danchin E.G.J."/>
            <person name="Henrissat B."/>
            <person name="El Khoury R."/>
            <person name="Sainsard-Chanet A."/>
            <person name="Boivin A."/>
            <person name="Pinan-Lucarre B."/>
            <person name="Sellem C.H."/>
            <person name="Debuchy R."/>
            <person name="Wincker P."/>
            <person name="Weissenbach J."/>
            <person name="Silar P."/>
        </authorList>
    </citation>
    <scope>NUCLEOTIDE SEQUENCE [LARGE SCALE GENOMIC DNA]</scope>
    <source>
        <strain evidence="9">S / ATCC MYA-4624 / DSM 980 / FGSC 10383</strain>
        <strain evidence="7">S mat+</strain>
    </source>
</reference>
<evidence type="ECO:0000256" key="4">
    <source>
        <dbReference type="ARBA" id="ARBA00022989"/>
    </source>
</evidence>
<protein>
    <submittedName>
        <fullName evidence="7">Podospora anserina S mat+ genomic DNA chromosome 7, supercontig 1</fullName>
    </submittedName>
</protein>
<proteinExistence type="inferred from homology"/>
<dbReference type="GeneID" id="6192255"/>
<name>B2AUU9_PODAN</name>
<sequence length="396" mass="42950">MLDILISQIGKICTSYFIFLTPNRPKSSADDLQASQTDLSPTADNRPHFTTIAKMSHSYSTFDCSSPPLSQQNTATMPHDLEAAPLLPPPTAPKPPPSMKSAFVLPTATRFLADFTLGFADGLTVPFALTAGLSSLGSSDTVIYAGAAEICAGSLSMGIGGFLAAKGEWAQSQVQTPAQSALVDQFDADVEIDTETETIVSGYHDTENDDLLEGYLAPLELSPKLQDEIRSHVAKCPGILRELEQQQKRYRSRHGCLETGSLIEKEVEAKRAAPSPILVGLSVSLGYLLGGLLPLFPYFFVEHVQEGLRWSFAVCLLALFLFGLLKDYFLNSQQSKDQTRAGWIGTSGQKKHRIVLGMKWLDLKRSLWEGIQMALMGGIAAIAAVLCVKFFEGMGV</sequence>
<reference evidence="8" key="4">
    <citation type="submission" date="2014-09" db="EMBL/GenBank/DDBJ databases">
        <title>Maintaining two mating types: Structure of the mating type locus and its role in heterokaryosis in Podospora anserina.</title>
        <authorList>
            <person name="Grognet P."/>
            <person name="Bidard F."/>
            <person name="Kuchly C."/>
            <person name="Chan Ho Tong L."/>
            <person name="Coppin E."/>
            <person name="Ait Benkhali J."/>
            <person name="Couloux A."/>
            <person name="Wincker P."/>
            <person name="Debuchy R."/>
            <person name="Silar P."/>
        </authorList>
    </citation>
    <scope>NUCLEOTIDE SEQUENCE</scope>
</reference>
<evidence type="ECO:0000256" key="2">
    <source>
        <dbReference type="ARBA" id="ARBA00007049"/>
    </source>
</evidence>
<dbReference type="EMBL" id="FO904942">
    <property type="protein sequence ID" value="CDP31641.1"/>
    <property type="molecule type" value="Genomic_DNA"/>
</dbReference>
<keyword evidence="9" id="KW-1185">Reference proteome</keyword>
<dbReference type="RefSeq" id="XP_001907501.1">
    <property type="nucleotide sequence ID" value="XM_001907466.1"/>
</dbReference>
<dbReference type="Pfam" id="PF01988">
    <property type="entry name" value="VIT1"/>
    <property type="match status" value="1"/>
</dbReference>
<gene>
    <name evidence="7" type="ORF">PODANS_7_5040</name>
</gene>
<keyword evidence="4 6" id="KW-1133">Transmembrane helix</keyword>
<dbReference type="HOGENOM" id="CLU_038957_0_2_1"/>
<dbReference type="eggNOG" id="KOG4473">
    <property type="taxonomic scope" value="Eukaryota"/>
</dbReference>